<name>A0A6H1ZCQ5_9ZZZZ</name>
<reference evidence="1" key="1">
    <citation type="submission" date="2020-03" db="EMBL/GenBank/DDBJ databases">
        <title>The deep terrestrial virosphere.</title>
        <authorList>
            <person name="Holmfeldt K."/>
            <person name="Nilsson E."/>
            <person name="Simone D."/>
            <person name="Lopez-Fernandez M."/>
            <person name="Wu X."/>
            <person name="de Brujin I."/>
            <person name="Lundin D."/>
            <person name="Andersson A."/>
            <person name="Bertilsson S."/>
            <person name="Dopson M."/>
        </authorList>
    </citation>
    <scope>NUCLEOTIDE SEQUENCE</scope>
    <source>
        <strain evidence="1">TM448A00198</strain>
    </source>
</reference>
<organism evidence="1">
    <name type="scientific">viral metagenome</name>
    <dbReference type="NCBI Taxonomy" id="1070528"/>
    <lineage>
        <taxon>unclassified sequences</taxon>
        <taxon>metagenomes</taxon>
        <taxon>organismal metagenomes</taxon>
    </lineage>
</organism>
<gene>
    <name evidence="1" type="ORF">TM448A00198_0054</name>
</gene>
<dbReference type="Gene3D" id="4.10.410.40">
    <property type="match status" value="1"/>
</dbReference>
<evidence type="ECO:0000313" key="1">
    <source>
        <dbReference type="EMBL" id="QJA45239.1"/>
    </source>
</evidence>
<protein>
    <submittedName>
        <fullName evidence="1">Putative tail tube protein</fullName>
    </submittedName>
</protein>
<proteinExistence type="predicted"/>
<sequence>MGCGPLKSQEKQMAIGTSEGSTVFIGPVTNATTESALAALTYVEIGSVESIGEFGPQANDSSFTPLKGPSVQHLKGAIDNGMLPIVYAHDPLDAGQIDLREAAGTKFEYAIKIVLADEADANDTPTTFYARGPVFGNRTNIGGANDVRKRTSNVGLNVFIEDPGAAVP</sequence>
<dbReference type="AlphaFoldDB" id="A0A6H1ZCQ5"/>
<accession>A0A6H1ZCQ5</accession>
<dbReference type="EMBL" id="MT143987">
    <property type="protein sequence ID" value="QJA45239.1"/>
    <property type="molecule type" value="Genomic_DNA"/>
</dbReference>